<feature type="compositionally biased region" description="Polar residues" evidence="7">
    <location>
        <begin position="599"/>
        <end position="608"/>
    </location>
</feature>
<dbReference type="OrthoDB" id="8127at2157"/>
<dbReference type="Pfam" id="PF02518">
    <property type="entry name" value="HATPase_c"/>
    <property type="match status" value="1"/>
</dbReference>
<name>A0A1H6FXA2_9EURY</name>
<evidence type="ECO:0000256" key="2">
    <source>
        <dbReference type="ARBA" id="ARBA00012438"/>
    </source>
</evidence>
<keyword evidence="11" id="KW-1185">Reference proteome</keyword>
<evidence type="ECO:0000313" key="10">
    <source>
        <dbReference type="EMBL" id="SEH15416.1"/>
    </source>
</evidence>
<dbReference type="Pfam" id="PF08448">
    <property type="entry name" value="PAS_4"/>
    <property type="match status" value="1"/>
</dbReference>
<feature type="transmembrane region" description="Helical" evidence="8">
    <location>
        <begin position="6"/>
        <end position="27"/>
    </location>
</feature>
<dbReference type="RefSeq" id="WP_090506931.1">
    <property type="nucleotide sequence ID" value="NZ_FNWL01000002.1"/>
</dbReference>
<feature type="transmembrane region" description="Helical" evidence="8">
    <location>
        <begin position="179"/>
        <end position="200"/>
    </location>
</feature>
<dbReference type="InterPro" id="IPR031621">
    <property type="entry name" value="HisKA_7TM"/>
</dbReference>
<dbReference type="CDD" id="cd00082">
    <property type="entry name" value="HisKA"/>
    <property type="match status" value="1"/>
</dbReference>
<feature type="transmembrane region" description="Helical" evidence="8">
    <location>
        <begin position="66"/>
        <end position="89"/>
    </location>
</feature>
<keyword evidence="3" id="KW-0597">Phosphoprotein</keyword>
<evidence type="ECO:0000313" key="11">
    <source>
        <dbReference type="Proteomes" id="UP000199112"/>
    </source>
</evidence>
<dbReference type="InterPro" id="IPR035965">
    <property type="entry name" value="PAS-like_dom_sf"/>
</dbReference>
<dbReference type="Pfam" id="PF00512">
    <property type="entry name" value="HisKA"/>
    <property type="match status" value="1"/>
</dbReference>
<evidence type="ECO:0000256" key="8">
    <source>
        <dbReference type="SAM" id="Phobius"/>
    </source>
</evidence>
<dbReference type="PROSITE" id="PS50109">
    <property type="entry name" value="HIS_KIN"/>
    <property type="match status" value="1"/>
</dbReference>
<dbReference type="EC" id="2.7.13.3" evidence="2"/>
<dbReference type="SUPFAM" id="SSF47384">
    <property type="entry name" value="Homodimeric domain of signal transducing histidine kinase"/>
    <property type="match status" value="1"/>
</dbReference>
<dbReference type="PRINTS" id="PR00344">
    <property type="entry name" value="BCTRLSENSOR"/>
</dbReference>
<dbReference type="InterPro" id="IPR004358">
    <property type="entry name" value="Sig_transdc_His_kin-like_C"/>
</dbReference>
<evidence type="ECO:0000259" key="9">
    <source>
        <dbReference type="PROSITE" id="PS50109"/>
    </source>
</evidence>
<keyword evidence="4" id="KW-0808">Transferase</keyword>
<feature type="transmembrane region" description="Helical" evidence="8">
    <location>
        <begin position="34"/>
        <end position="54"/>
    </location>
</feature>
<dbReference type="InterPro" id="IPR013656">
    <property type="entry name" value="PAS_4"/>
</dbReference>
<dbReference type="PANTHER" id="PTHR43711:SF1">
    <property type="entry name" value="HISTIDINE KINASE 1"/>
    <property type="match status" value="1"/>
</dbReference>
<dbReference type="Pfam" id="PF16927">
    <property type="entry name" value="HisKA_7TM"/>
    <property type="match status" value="1"/>
</dbReference>
<evidence type="ECO:0000256" key="4">
    <source>
        <dbReference type="ARBA" id="ARBA00022679"/>
    </source>
</evidence>
<dbReference type="SMART" id="SM00388">
    <property type="entry name" value="HisKA"/>
    <property type="match status" value="1"/>
</dbReference>
<gene>
    <name evidence="10" type="ORF">SAMN04487967_2065</name>
</gene>
<feature type="compositionally biased region" description="Basic and acidic residues" evidence="7">
    <location>
        <begin position="581"/>
        <end position="597"/>
    </location>
</feature>
<dbReference type="SMART" id="SM00387">
    <property type="entry name" value="HATPase_c"/>
    <property type="match status" value="1"/>
</dbReference>
<dbReference type="CDD" id="cd00075">
    <property type="entry name" value="HATPase"/>
    <property type="match status" value="1"/>
</dbReference>
<keyword evidence="8" id="KW-1133">Transmembrane helix</keyword>
<dbReference type="InterPro" id="IPR036097">
    <property type="entry name" value="HisK_dim/P_sf"/>
</dbReference>
<dbReference type="EMBL" id="FNWL01000002">
    <property type="protein sequence ID" value="SEH15416.1"/>
    <property type="molecule type" value="Genomic_DNA"/>
</dbReference>
<evidence type="ECO:0000256" key="3">
    <source>
        <dbReference type="ARBA" id="ARBA00022553"/>
    </source>
</evidence>
<proteinExistence type="predicted"/>
<keyword evidence="8" id="KW-0472">Membrane</keyword>
<evidence type="ECO:0000256" key="1">
    <source>
        <dbReference type="ARBA" id="ARBA00000085"/>
    </source>
</evidence>
<dbReference type="CDD" id="cd00130">
    <property type="entry name" value="PAS"/>
    <property type="match status" value="1"/>
</dbReference>
<dbReference type="InterPro" id="IPR005467">
    <property type="entry name" value="His_kinase_dom"/>
</dbReference>
<dbReference type="GO" id="GO:0000155">
    <property type="term" value="F:phosphorelay sensor kinase activity"/>
    <property type="evidence" value="ECO:0007669"/>
    <property type="project" value="InterPro"/>
</dbReference>
<comment type="catalytic activity">
    <reaction evidence="1">
        <text>ATP + protein L-histidine = ADP + protein N-phospho-L-histidine.</text>
        <dbReference type="EC" id="2.7.13.3"/>
    </reaction>
</comment>
<feature type="region of interest" description="Disordered" evidence="7">
    <location>
        <begin position="474"/>
        <end position="504"/>
    </location>
</feature>
<dbReference type="Gene3D" id="1.10.287.130">
    <property type="match status" value="1"/>
</dbReference>
<dbReference type="InterPro" id="IPR036890">
    <property type="entry name" value="HATPase_C_sf"/>
</dbReference>
<feature type="domain" description="Histidine kinase" evidence="9">
    <location>
        <begin position="359"/>
        <end position="584"/>
    </location>
</feature>
<reference evidence="11" key="1">
    <citation type="submission" date="2016-10" db="EMBL/GenBank/DDBJ databases">
        <authorList>
            <person name="Varghese N."/>
            <person name="Submissions S."/>
        </authorList>
    </citation>
    <scope>NUCLEOTIDE SEQUENCE [LARGE SCALE GENOMIC DNA]</scope>
    <source>
        <strain evidence="11">CGMCC 1.8981</strain>
    </source>
</reference>
<dbReference type="Proteomes" id="UP000199112">
    <property type="component" value="Unassembled WGS sequence"/>
</dbReference>
<dbReference type="AlphaFoldDB" id="A0A1H6FXA2"/>
<keyword evidence="5" id="KW-0418">Kinase</keyword>
<organism evidence="10 11">
    <name type="scientific">Natronorubrum sediminis</name>
    <dbReference type="NCBI Taxonomy" id="640943"/>
    <lineage>
        <taxon>Archaea</taxon>
        <taxon>Methanobacteriati</taxon>
        <taxon>Methanobacteriota</taxon>
        <taxon>Stenosarchaea group</taxon>
        <taxon>Halobacteria</taxon>
        <taxon>Halobacteriales</taxon>
        <taxon>Natrialbaceae</taxon>
        <taxon>Natronorubrum</taxon>
    </lineage>
</organism>
<keyword evidence="6" id="KW-0902">Two-component regulatory system</keyword>
<evidence type="ECO:0000256" key="5">
    <source>
        <dbReference type="ARBA" id="ARBA00022777"/>
    </source>
</evidence>
<dbReference type="Gene3D" id="3.30.565.10">
    <property type="entry name" value="Histidine kinase-like ATPase, C-terminal domain"/>
    <property type="match status" value="1"/>
</dbReference>
<feature type="transmembrane region" description="Helical" evidence="8">
    <location>
        <begin position="101"/>
        <end position="124"/>
    </location>
</feature>
<feature type="transmembrane region" description="Helical" evidence="8">
    <location>
        <begin position="206"/>
        <end position="225"/>
    </location>
</feature>
<dbReference type="Gene3D" id="3.30.450.20">
    <property type="entry name" value="PAS domain"/>
    <property type="match status" value="1"/>
</dbReference>
<dbReference type="PANTHER" id="PTHR43711">
    <property type="entry name" value="TWO-COMPONENT HISTIDINE KINASE"/>
    <property type="match status" value="1"/>
</dbReference>
<evidence type="ECO:0000256" key="6">
    <source>
        <dbReference type="ARBA" id="ARBA00023012"/>
    </source>
</evidence>
<dbReference type="InterPro" id="IPR003661">
    <property type="entry name" value="HisK_dim/P_dom"/>
</dbReference>
<sequence>MVFGYNVMLVIYATATLVGLVLGVYLLQYRDKPGVVPLAGSLFATAFLSGPVFVATASDSHLLSSLMIRLLFVGVCTSVLFIFLFSLEYTGREHLVTPKTVGLLSIHPIVVVALAFTNPGNVFFTTFEYDPAAPADIYFETGVAFVLHTLYSYLLLACVTALILEFLYSTRGLYRGQAIALLGATTIPWFANMVYVFGPVSYDTTPIGYLLTGVLYTVAIVRYQFIDVAPIARNRVVDTVSEGVFVIDHDNHLIDVNPAGREMLAVDSVSSAIGHSVQTLFKTDPAIVDMLEELTETPVESTAEFSLENRHFEIQATPITDGRDRHVGWLILVYDITTRKRRESELERQNERLDRFADLVSHDLRNPLSVASGYLEIARDTEDEADTAAYLDRVERSHERMEAIVDDVLTLARGGATVTEPQPVDVAALARRAWNSVETDNATLEVHSCEKIVADPTRFQRLFENLFRNAAEHGIEDGGSHTPETGVAHHYADDPSSESPDTSTELTVTVALEDGGTGEPVLTVEDDGRGIPSSIRERIFEEGVTTAETNTGLGLRIVEQLAQAHGWSITAATSSTGGARFELRGIERDESGSRESPPEFTSSGESRK</sequence>
<keyword evidence="8" id="KW-0812">Transmembrane</keyword>
<evidence type="ECO:0000256" key="7">
    <source>
        <dbReference type="SAM" id="MobiDB-lite"/>
    </source>
</evidence>
<dbReference type="SUPFAM" id="SSF55874">
    <property type="entry name" value="ATPase domain of HSP90 chaperone/DNA topoisomerase II/histidine kinase"/>
    <property type="match status" value="1"/>
</dbReference>
<feature type="transmembrane region" description="Helical" evidence="8">
    <location>
        <begin position="144"/>
        <end position="167"/>
    </location>
</feature>
<dbReference type="InterPro" id="IPR050736">
    <property type="entry name" value="Sensor_HK_Regulatory"/>
</dbReference>
<dbReference type="InterPro" id="IPR003594">
    <property type="entry name" value="HATPase_dom"/>
</dbReference>
<dbReference type="NCBIfam" id="TIGR00229">
    <property type="entry name" value="sensory_box"/>
    <property type="match status" value="1"/>
</dbReference>
<accession>A0A1H6FXA2</accession>
<protein>
    <recommendedName>
        <fullName evidence="2">histidine kinase</fullName>
        <ecNumber evidence="2">2.7.13.3</ecNumber>
    </recommendedName>
</protein>
<dbReference type="InterPro" id="IPR000014">
    <property type="entry name" value="PAS"/>
</dbReference>
<dbReference type="SUPFAM" id="SSF55785">
    <property type="entry name" value="PYP-like sensor domain (PAS domain)"/>
    <property type="match status" value="1"/>
</dbReference>
<feature type="region of interest" description="Disordered" evidence="7">
    <location>
        <begin position="576"/>
        <end position="608"/>
    </location>
</feature>